<dbReference type="InterPro" id="IPR039426">
    <property type="entry name" value="TonB-dep_rcpt-like"/>
</dbReference>
<reference evidence="19" key="1">
    <citation type="submission" date="2015-12" db="EMBL/GenBank/DDBJ databases">
        <title>FDA dAtabase for Regulatory Grade micrObial Sequences (FDA-ARGOS): Supporting development and validation of Infectious Disease Dx tests.</title>
        <authorList>
            <person name="Case J."/>
            <person name="Tallon L."/>
            <person name="Sadzewicz L."/>
            <person name="Sengamalay N."/>
            <person name="Ott S."/>
            <person name="Godinez A."/>
            <person name="Nagaraj S."/>
            <person name="Nadendla S."/>
            <person name="Sichtig H."/>
        </authorList>
    </citation>
    <scope>NUCLEOTIDE SEQUENCE [LARGE SCALE GENOMIC DNA]</scope>
    <source>
        <strain evidence="19">FDAARGOS_147</strain>
    </source>
</reference>
<evidence type="ECO:0000256" key="3">
    <source>
        <dbReference type="ARBA" id="ARBA00022448"/>
    </source>
</evidence>
<keyword evidence="10 15" id="KW-0798">TonB box</keyword>
<feature type="domain" description="Secretin/TonB short N-terminal" evidence="17">
    <location>
        <begin position="49"/>
        <end position="101"/>
    </location>
</feature>
<dbReference type="PROSITE" id="PS52016">
    <property type="entry name" value="TONB_DEPENDENT_REC_3"/>
    <property type="match status" value="1"/>
</dbReference>
<keyword evidence="6 14" id="KW-0812">Transmembrane</keyword>
<evidence type="ECO:0000256" key="16">
    <source>
        <dbReference type="SAM" id="SignalP"/>
    </source>
</evidence>
<dbReference type="PANTHER" id="PTHR32552:SF68">
    <property type="entry name" value="FERRICHROME OUTER MEMBRANE TRANSPORTER_PHAGE RECEPTOR"/>
    <property type="match status" value="1"/>
</dbReference>
<dbReference type="FunFam" id="2.170.130.10:FF:000001">
    <property type="entry name" value="Catecholate siderophore TonB-dependent receptor"/>
    <property type="match status" value="1"/>
</dbReference>
<dbReference type="Gene3D" id="2.40.170.20">
    <property type="entry name" value="TonB-dependent receptor, beta-barrel domain"/>
    <property type="match status" value="1"/>
</dbReference>
<keyword evidence="13 14" id="KW-0998">Cell outer membrane</keyword>
<dbReference type="InterPro" id="IPR012910">
    <property type="entry name" value="Plug_dom"/>
</dbReference>
<evidence type="ECO:0000256" key="1">
    <source>
        <dbReference type="ARBA" id="ARBA00004571"/>
    </source>
</evidence>
<evidence type="ECO:0000256" key="8">
    <source>
        <dbReference type="ARBA" id="ARBA00023004"/>
    </source>
</evidence>
<dbReference type="Pfam" id="PF00593">
    <property type="entry name" value="TonB_dep_Rec_b-barrel"/>
    <property type="match status" value="1"/>
</dbReference>
<comment type="subcellular location">
    <subcellularLocation>
        <location evidence="1 14">Cell outer membrane</location>
        <topology evidence="1 14">Multi-pass membrane protein</topology>
    </subcellularLocation>
</comment>
<evidence type="ECO:0000256" key="15">
    <source>
        <dbReference type="RuleBase" id="RU003357"/>
    </source>
</evidence>
<evidence type="ECO:0000256" key="12">
    <source>
        <dbReference type="ARBA" id="ARBA00023170"/>
    </source>
</evidence>
<dbReference type="GO" id="GO:0015344">
    <property type="term" value="F:siderophore uptake transmembrane transporter activity"/>
    <property type="evidence" value="ECO:0007669"/>
    <property type="project" value="TreeGrafter"/>
</dbReference>
<dbReference type="GO" id="GO:0015891">
    <property type="term" value="P:siderophore transport"/>
    <property type="evidence" value="ECO:0007669"/>
    <property type="project" value="InterPro"/>
</dbReference>
<keyword evidence="9" id="KW-0406">Ion transport</keyword>
<evidence type="ECO:0000256" key="7">
    <source>
        <dbReference type="ARBA" id="ARBA00022729"/>
    </source>
</evidence>
<evidence type="ECO:0000256" key="9">
    <source>
        <dbReference type="ARBA" id="ARBA00023065"/>
    </source>
</evidence>
<evidence type="ECO:0000256" key="4">
    <source>
        <dbReference type="ARBA" id="ARBA00022452"/>
    </source>
</evidence>
<keyword evidence="7 16" id="KW-0732">Signal</keyword>
<dbReference type="InterPro" id="IPR011662">
    <property type="entry name" value="Secretin/TonB_short_N"/>
</dbReference>
<dbReference type="RefSeq" id="WP_061073807.1">
    <property type="nucleotide sequence ID" value="NZ_CP014060.2"/>
</dbReference>
<protein>
    <submittedName>
        <fullName evidence="18">TonB-dependent siderophore receptor</fullName>
    </submittedName>
</protein>
<gene>
    <name evidence="18" type="ORF">AL504_27385</name>
</gene>
<keyword evidence="5" id="KW-0410">Iron transport</keyword>
<dbReference type="SMART" id="SM00965">
    <property type="entry name" value="STN"/>
    <property type="match status" value="1"/>
</dbReference>
<dbReference type="EMBL" id="CP014060">
    <property type="protein sequence ID" value="AMG39405.1"/>
    <property type="molecule type" value="Genomic_DNA"/>
</dbReference>
<proteinExistence type="inferred from homology"/>
<keyword evidence="4 14" id="KW-1134">Transmembrane beta strand</keyword>
<evidence type="ECO:0000313" key="18">
    <source>
        <dbReference type="EMBL" id="AMG39405.1"/>
    </source>
</evidence>
<evidence type="ECO:0000256" key="2">
    <source>
        <dbReference type="ARBA" id="ARBA00009810"/>
    </source>
</evidence>
<organism evidence="18 19">
    <name type="scientific">Alcaligenes xylosoxydans xylosoxydans</name>
    <name type="common">Achromobacter xylosoxidans</name>
    <dbReference type="NCBI Taxonomy" id="85698"/>
    <lineage>
        <taxon>Bacteria</taxon>
        <taxon>Pseudomonadati</taxon>
        <taxon>Pseudomonadota</taxon>
        <taxon>Betaproteobacteria</taxon>
        <taxon>Burkholderiales</taxon>
        <taxon>Alcaligenaceae</taxon>
        <taxon>Achromobacter</taxon>
    </lineage>
</organism>
<accession>A0A0X8P3W6</accession>
<dbReference type="AlphaFoldDB" id="A0A0X8P3W6"/>
<dbReference type="NCBIfam" id="TIGR01783">
    <property type="entry name" value="TonB-siderophor"/>
    <property type="match status" value="1"/>
</dbReference>
<dbReference type="SUPFAM" id="SSF56935">
    <property type="entry name" value="Porins"/>
    <property type="match status" value="1"/>
</dbReference>
<comment type="similarity">
    <text evidence="2 14 15">Belongs to the TonB-dependent receptor family.</text>
</comment>
<evidence type="ECO:0000256" key="14">
    <source>
        <dbReference type="PROSITE-ProRule" id="PRU01360"/>
    </source>
</evidence>
<keyword evidence="8" id="KW-0408">Iron</keyword>
<evidence type="ECO:0000256" key="13">
    <source>
        <dbReference type="ARBA" id="ARBA00023237"/>
    </source>
</evidence>
<dbReference type="CDD" id="cd01347">
    <property type="entry name" value="ligand_gated_channel"/>
    <property type="match status" value="1"/>
</dbReference>
<sequence length="793" mass="86618">MPSRKTLTTLTALALAAMALPALAQTARYDIPGGSLEQVLNAYARQAGVTLSADGALTAGRQSAGLHGSYGVQDGFAALLARHGLTVRPGSQPGAYVVQPAPASGATAELPAVTVTGRREGEAANPGFVPTNTATATKTDTPLLETPQSVSVITRETMDTLGAQTVSQALRYSAGVLPDNAGAETRYDWINIRGVSESTLGLYLNGLRLQSNTEFRIEPYGLEQLDVLRGPSSVLYGQNAPGGLINMVSKRPTDSALHEIQLSGGSYGNRQAAFDFSGPLDDDNKVLYRLTGLVREADTQVRYTPDDRTYIAPSFTFRPGDRTSLTILASYQKDRVGFGQFLPAQGTVLGNPNGKIPTNTFVGDPDLDNTKREQTMFGYELNHEFNDTFQFRQNFRYSHLSYRVKTAGYGLGFVKKNAADPDAAENFRYVNRLPFSDMREVDVFGLDNQLQGRFTHGDWKHTVLAGLDYYDYDQLRTQGRGANSVLDLYQPNYDGSPAITRIASSQRSHLRQTGAYLQDQVKYGDHWLVTLGARRDWAEQKLDNRLTGARTEQRDAANSFRGALMYRSDIGLAPYFSYSESFQPNIGSDRNGNQFSPSRGKQYEVGMKFQPDGAQSFATLSLFDLRMTNVLTTDSVDPTYSATSGEQRSRGVELEGTAVLGGGWRMLGSYSYVDAKITKANDGTEGKHPTQQPAHMASLWLDYTVQSGPLAGLGGGVGARYVGTTFIDANNDMGKAPPRTLVDLGLRYVANQHWRFDLNASNLFDKVYAICVTPTQCAYGTRRVVMGSATYRW</sequence>
<dbReference type="PANTHER" id="PTHR32552">
    <property type="entry name" value="FERRICHROME IRON RECEPTOR-RELATED"/>
    <property type="match status" value="1"/>
</dbReference>
<evidence type="ECO:0000313" key="19">
    <source>
        <dbReference type="Proteomes" id="UP000060602"/>
    </source>
</evidence>
<feature type="chain" id="PRO_5007069272" evidence="16">
    <location>
        <begin position="25"/>
        <end position="793"/>
    </location>
</feature>
<dbReference type="Gene3D" id="3.55.50.30">
    <property type="match status" value="1"/>
</dbReference>
<keyword evidence="12 18" id="KW-0675">Receptor</keyword>
<dbReference type="InterPro" id="IPR036942">
    <property type="entry name" value="Beta-barrel_TonB_sf"/>
</dbReference>
<dbReference type="InterPro" id="IPR037066">
    <property type="entry name" value="Plug_dom_sf"/>
</dbReference>
<dbReference type="GO" id="GO:0009279">
    <property type="term" value="C:cell outer membrane"/>
    <property type="evidence" value="ECO:0007669"/>
    <property type="project" value="UniProtKB-SubCell"/>
</dbReference>
<name>A0A0X8P3W6_ALCXX</name>
<feature type="signal peptide" evidence="16">
    <location>
        <begin position="1"/>
        <end position="24"/>
    </location>
</feature>
<evidence type="ECO:0000256" key="5">
    <source>
        <dbReference type="ARBA" id="ARBA00022496"/>
    </source>
</evidence>
<keyword evidence="11 14" id="KW-0472">Membrane</keyword>
<evidence type="ECO:0000256" key="6">
    <source>
        <dbReference type="ARBA" id="ARBA00022692"/>
    </source>
</evidence>
<evidence type="ECO:0000256" key="11">
    <source>
        <dbReference type="ARBA" id="ARBA00023136"/>
    </source>
</evidence>
<dbReference type="Gene3D" id="2.170.130.10">
    <property type="entry name" value="TonB-dependent receptor, plug domain"/>
    <property type="match status" value="1"/>
</dbReference>
<dbReference type="GO" id="GO:0038023">
    <property type="term" value="F:signaling receptor activity"/>
    <property type="evidence" value="ECO:0007669"/>
    <property type="project" value="InterPro"/>
</dbReference>
<keyword evidence="3 14" id="KW-0813">Transport</keyword>
<evidence type="ECO:0000256" key="10">
    <source>
        <dbReference type="ARBA" id="ARBA00023077"/>
    </source>
</evidence>
<dbReference type="InterPro" id="IPR000531">
    <property type="entry name" value="Beta-barrel_TonB"/>
</dbReference>
<dbReference type="Pfam" id="PF07715">
    <property type="entry name" value="Plug"/>
    <property type="match status" value="1"/>
</dbReference>
<dbReference type="Proteomes" id="UP000060602">
    <property type="component" value="Chromosome"/>
</dbReference>
<evidence type="ECO:0000259" key="17">
    <source>
        <dbReference type="SMART" id="SM00965"/>
    </source>
</evidence>
<dbReference type="FunFam" id="2.40.170.20:FF:000005">
    <property type="entry name" value="TonB-dependent siderophore receptor"/>
    <property type="match status" value="1"/>
</dbReference>
<dbReference type="InterPro" id="IPR010105">
    <property type="entry name" value="TonB_sidphr_rcpt"/>
</dbReference>